<dbReference type="GO" id="GO:0004458">
    <property type="term" value="F:D-lactate dehydrogenase (cytochrome) activity"/>
    <property type="evidence" value="ECO:0007669"/>
    <property type="project" value="UniProtKB-EC"/>
</dbReference>
<dbReference type="Pfam" id="PF13183">
    <property type="entry name" value="Fer4_8"/>
    <property type="match status" value="1"/>
</dbReference>
<keyword evidence="4" id="KW-0479">Metal-binding</keyword>
<dbReference type="Proteomes" id="UP000198656">
    <property type="component" value="Unassembled WGS sequence"/>
</dbReference>
<evidence type="ECO:0000256" key="9">
    <source>
        <dbReference type="ARBA" id="ARBA00023014"/>
    </source>
</evidence>
<dbReference type="GO" id="GO:0046872">
    <property type="term" value="F:metal ion binding"/>
    <property type="evidence" value="ECO:0007669"/>
    <property type="project" value="UniProtKB-KW"/>
</dbReference>
<evidence type="ECO:0000256" key="4">
    <source>
        <dbReference type="ARBA" id="ARBA00022723"/>
    </source>
</evidence>
<evidence type="ECO:0000256" key="6">
    <source>
        <dbReference type="ARBA" id="ARBA00022946"/>
    </source>
</evidence>
<reference evidence="14" key="1">
    <citation type="submission" date="2016-10" db="EMBL/GenBank/DDBJ databases">
        <authorList>
            <person name="Varghese N."/>
            <person name="Submissions S."/>
        </authorList>
    </citation>
    <scope>NUCLEOTIDE SEQUENCE [LARGE SCALE GENOMIC DNA]</scope>
    <source>
        <strain evidence="14">DSM 8344</strain>
    </source>
</reference>
<dbReference type="InterPro" id="IPR016164">
    <property type="entry name" value="FAD-linked_Oxase-like_C"/>
</dbReference>
<dbReference type="InterPro" id="IPR016166">
    <property type="entry name" value="FAD-bd_PCMH"/>
</dbReference>
<dbReference type="RefSeq" id="WP_092335382.1">
    <property type="nucleotide sequence ID" value="NZ_FNCP01000031.1"/>
</dbReference>
<dbReference type="Gene3D" id="1.10.45.10">
    <property type="entry name" value="Vanillyl-alcohol Oxidase, Chain A, domain 4"/>
    <property type="match status" value="1"/>
</dbReference>
<evidence type="ECO:0000256" key="5">
    <source>
        <dbReference type="ARBA" id="ARBA00022827"/>
    </source>
</evidence>
<sequence>MTHRRSGTRQILYPLNPKDPRNLSYKQEDLGSLPKAYQEFYREITRFIPYQRVFIDPLYTLGFGIDASFYRLIPKVVVKVLNNDEMSAILKIAQNLNTPVTFRCAGTSLSGQALTDSVLLMVQGAWRHYDVLEEGKKITLEPGILGVEANRYLKSYGRKIGPDPASIDHCMIGGIAANNASGMCCGTADNSYKTVEDMRIIFDDGTILDTADPNSRKAFLQSKPELILQIESIRDELKADPELTMMIEKKYKIKNTTGYSLNAFVDYEDPIEIIKHVMIGSEGTLGFISQITYKTVIEHDHKASALIIYPDMDHACRAVMKLNRDLVSAAEMMDRASLKTMEEEPGMPNYLRTLSETATALLVEVRAENREVLEKRIGEVKERLKVITTVLPIDFTTIKSEYETYWKIRKGIFPAVGGVREQGTAVIIEDVAFPLERLAEATLDLRNILNKFGYVDAIIYGHALDGNWHFIFTPKFETKEEIDRYAGLMNEVNELVVKKYDGSLKAEHGTGRNMAPFVELEWGSKAYQLMKRIKSAFDPRGLLNPGVVINDNQNVYLEDLKMMPESHETIDRCTNCGFCQDICPSKNITTTPRMRIILQREISFLKRTGKEPQRLMRLLKDYDYAGNATCATDGLCAKACPLSINTGDNSKYLRSQAITPTARYIAQRLSKNMNGVTTFMRFGLGAVDVAHSLLGTGLMDTLATKAHTLTKNRIPNWNPWMPGRGSNPKMPAGNSTRGMNSSGTASMNPDLLKVVYFPSCISRSMGPARKDRDQRPLHEVMSSILDKAGYEVIYPPNMDNLCCGMPWESKGFFDIADEKSEELEKVLLQASENGKYPILCDTSPCLYRMKRAFKSGIELHDSVEFTHDFLLNRLKLRKLPETVAVHVTCSSVKMHLSDKFKAIAEACAEKVVMPDDVHCCGFAGDKGFSYPELNRSALAGLKPSLPKGCTSGYSNSRTCEIGLSLHSGISYQSLMYLVDRSSTPLPLH</sequence>
<evidence type="ECO:0000313" key="14">
    <source>
        <dbReference type="Proteomes" id="UP000198656"/>
    </source>
</evidence>
<dbReference type="SUPFAM" id="SSF55103">
    <property type="entry name" value="FAD-linked oxidases, C-terminal domain"/>
    <property type="match status" value="1"/>
</dbReference>
<dbReference type="InterPro" id="IPR006094">
    <property type="entry name" value="Oxid_FAD_bind_N"/>
</dbReference>
<dbReference type="Gene3D" id="3.30.70.2740">
    <property type="match status" value="1"/>
</dbReference>
<name>A0A1G8J399_9FIRM</name>
<keyword evidence="9" id="KW-0411">Iron-sulfur</keyword>
<dbReference type="InterPro" id="IPR009051">
    <property type="entry name" value="Helical_ferredxn"/>
</dbReference>
<evidence type="ECO:0000313" key="13">
    <source>
        <dbReference type="EMBL" id="SDI25735.1"/>
    </source>
</evidence>
<comment type="similarity">
    <text evidence="2">Belongs to the FAD-binding oxidoreductase/transferase type 4 family.</text>
</comment>
<evidence type="ECO:0000259" key="11">
    <source>
        <dbReference type="PROSITE" id="PS51379"/>
    </source>
</evidence>
<dbReference type="FunFam" id="1.10.45.10:FF:000001">
    <property type="entry name" value="D-lactate dehydrogenase mitochondrial"/>
    <property type="match status" value="1"/>
</dbReference>
<evidence type="ECO:0000256" key="10">
    <source>
        <dbReference type="ARBA" id="ARBA00038897"/>
    </source>
</evidence>
<organism evidence="13 14">
    <name type="scientific">Desulfosporosinus hippei DSM 8344</name>
    <dbReference type="NCBI Taxonomy" id="1121419"/>
    <lineage>
        <taxon>Bacteria</taxon>
        <taxon>Bacillati</taxon>
        <taxon>Bacillota</taxon>
        <taxon>Clostridia</taxon>
        <taxon>Eubacteriales</taxon>
        <taxon>Desulfitobacteriaceae</taxon>
        <taxon>Desulfosporosinus</taxon>
    </lineage>
</organism>
<dbReference type="Pfam" id="PF02754">
    <property type="entry name" value="CCG"/>
    <property type="match status" value="1"/>
</dbReference>
<dbReference type="InterPro" id="IPR017896">
    <property type="entry name" value="4Fe4S_Fe-S-bd"/>
</dbReference>
<protein>
    <recommendedName>
        <fullName evidence="10">D-lactate dehydrogenase (cytochrome)</fullName>
        <ecNumber evidence="10">1.1.2.4</ecNumber>
    </recommendedName>
</protein>
<feature type="domain" description="4Fe-4S ferredoxin-type" evidence="11">
    <location>
        <begin position="563"/>
        <end position="593"/>
    </location>
</feature>
<dbReference type="OrthoDB" id="9767256at2"/>
<dbReference type="InterPro" id="IPR017900">
    <property type="entry name" value="4Fe4S_Fe_S_CS"/>
</dbReference>
<dbReference type="InterPro" id="IPR016171">
    <property type="entry name" value="Vanillyl_alc_oxidase_C-sub2"/>
</dbReference>
<gene>
    <name evidence="13" type="ORF">SAMN05443529_1319</name>
</gene>
<dbReference type="Pfam" id="PF01565">
    <property type="entry name" value="FAD_binding_4"/>
    <property type="match status" value="1"/>
</dbReference>
<dbReference type="PROSITE" id="PS00198">
    <property type="entry name" value="4FE4S_FER_1"/>
    <property type="match status" value="1"/>
</dbReference>
<dbReference type="PROSITE" id="PS51379">
    <property type="entry name" value="4FE4S_FER_2"/>
    <property type="match status" value="1"/>
</dbReference>
<evidence type="ECO:0000259" key="12">
    <source>
        <dbReference type="PROSITE" id="PS51387"/>
    </source>
</evidence>
<evidence type="ECO:0000256" key="7">
    <source>
        <dbReference type="ARBA" id="ARBA00023002"/>
    </source>
</evidence>
<evidence type="ECO:0000256" key="3">
    <source>
        <dbReference type="ARBA" id="ARBA00022630"/>
    </source>
</evidence>
<dbReference type="SUPFAM" id="SSF46548">
    <property type="entry name" value="alpha-helical ferredoxin"/>
    <property type="match status" value="1"/>
</dbReference>
<dbReference type="GO" id="GO:1903457">
    <property type="term" value="P:lactate catabolic process"/>
    <property type="evidence" value="ECO:0007669"/>
    <property type="project" value="TreeGrafter"/>
</dbReference>
<keyword evidence="14" id="KW-1185">Reference proteome</keyword>
<dbReference type="Pfam" id="PF02913">
    <property type="entry name" value="FAD-oxidase_C"/>
    <property type="match status" value="1"/>
</dbReference>
<dbReference type="GO" id="GO:0071949">
    <property type="term" value="F:FAD binding"/>
    <property type="evidence" value="ECO:0007669"/>
    <property type="project" value="InterPro"/>
</dbReference>
<dbReference type="Gene3D" id="3.30.465.10">
    <property type="match status" value="1"/>
</dbReference>
<proteinExistence type="inferred from homology"/>
<evidence type="ECO:0000256" key="1">
    <source>
        <dbReference type="ARBA" id="ARBA00001974"/>
    </source>
</evidence>
<dbReference type="InterPro" id="IPR016169">
    <property type="entry name" value="FAD-bd_PCMH_sub2"/>
</dbReference>
<dbReference type="STRING" id="1121419.SAMN05443529_1319"/>
<dbReference type="PANTHER" id="PTHR11748">
    <property type="entry name" value="D-LACTATE DEHYDROGENASE"/>
    <property type="match status" value="1"/>
</dbReference>
<dbReference type="PANTHER" id="PTHR11748:SF111">
    <property type="entry name" value="D-LACTATE DEHYDROGENASE, MITOCHONDRIAL-RELATED"/>
    <property type="match status" value="1"/>
</dbReference>
<dbReference type="AlphaFoldDB" id="A0A1G8J399"/>
<dbReference type="InterPro" id="IPR004017">
    <property type="entry name" value="Cys_rich_dom"/>
</dbReference>
<dbReference type="InterPro" id="IPR004113">
    <property type="entry name" value="FAD-bd_oxidored_4_C"/>
</dbReference>
<evidence type="ECO:0000256" key="2">
    <source>
        <dbReference type="ARBA" id="ARBA00008000"/>
    </source>
</evidence>
<dbReference type="Gene3D" id="3.30.70.2190">
    <property type="match status" value="1"/>
</dbReference>
<dbReference type="GO" id="GO:0051536">
    <property type="term" value="F:iron-sulfur cluster binding"/>
    <property type="evidence" value="ECO:0007669"/>
    <property type="project" value="UniProtKB-KW"/>
</dbReference>
<keyword evidence="8" id="KW-0408">Iron</keyword>
<evidence type="ECO:0000256" key="8">
    <source>
        <dbReference type="ARBA" id="ARBA00023004"/>
    </source>
</evidence>
<dbReference type="EMBL" id="FNCP01000031">
    <property type="protein sequence ID" value="SDI25735.1"/>
    <property type="molecule type" value="Genomic_DNA"/>
</dbReference>
<keyword evidence="5" id="KW-0274">FAD</keyword>
<keyword evidence="7" id="KW-0560">Oxidoreductase</keyword>
<dbReference type="PROSITE" id="PS51387">
    <property type="entry name" value="FAD_PCMH"/>
    <property type="match status" value="1"/>
</dbReference>
<dbReference type="Gene3D" id="1.10.1060.10">
    <property type="entry name" value="Alpha-helical ferredoxin"/>
    <property type="match status" value="1"/>
</dbReference>
<accession>A0A1G8J399</accession>
<dbReference type="InterPro" id="IPR036318">
    <property type="entry name" value="FAD-bd_PCMH-like_sf"/>
</dbReference>
<dbReference type="EC" id="1.1.2.4" evidence="10"/>
<dbReference type="GO" id="GO:0008720">
    <property type="term" value="F:D-lactate dehydrogenase (NAD+) activity"/>
    <property type="evidence" value="ECO:0007669"/>
    <property type="project" value="TreeGrafter"/>
</dbReference>
<dbReference type="SUPFAM" id="SSF56176">
    <property type="entry name" value="FAD-binding/transporter-associated domain-like"/>
    <property type="match status" value="1"/>
</dbReference>
<comment type="cofactor">
    <cofactor evidence="1">
        <name>FAD</name>
        <dbReference type="ChEBI" id="CHEBI:57692"/>
    </cofactor>
</comment>
<feature type="domain" description="FAD-binding PCMH-type" evidence="12">
    <location>
        <begin position="70"/>
        <end position="298"/>
    </location>
</feature>
<keyword evidence="3" id="KW-0285">Flavoprotein</keyword>
<keyword evidence="6" id="KW-0809">Transit peptide</keyword>